<feature type="signal peptide" evidence="1">
    <location>
        <begin position="1"/>
        <end position="21"/>
    </location>
</feature>
<dbReference type="KEGG" id="otr:OTERR_04840"/>
<keyword evidence="3" id="KW-1185">Reference proteome</keyword>
<keyword evidence="1" id="KW-0732">Signal</keyword>
<dbReference type="PROSITE" id="PS51257">
    <property type="entry name" value="PROKAR_LIPOPROTEIN"/>
    <property type="match status" value="1"/>
</dbReference>
<evidence type="ECO:0000256" key="1">
    <source>
        <dbReference type="SAM" id="SignalP"/>
    </source>
</evidence>
<evidence type="ECO:0000313" key="2">
    <source>
        <dbReference type="EMBL" id="QEL63960.1"/>
    </source>
</evidence>
<reference evidence="2 3" key="1">
    <citation type="submission" date="2017-07" db="EMBL/GenBank/DDBJ databases">
        <title>Complete genome sequence of Oryzomicrobium terrae TPP412.</title>
        <authorList>
            <person name="Chiu L.-W."/>
            <person name="Lo K.-J."/>
            <person name="Tsai Y.-M."/>
            <person name="Lin S.-S."/>
            <person name="Kuo C.-H."/>
            <person name="Liu C.-T."/>
        </authorList>
    </citation>
    <scope>NUCLEOTIDE SEQUENCE [LARGE SCALE GENOMIC DNA]</scope>
    <source>
        <strain evidence="2 3">TPP412</strain>
    </source>
</reference>
<feature type="chain" id="PRO_5023040233" description="Lipoprotein" evidence="1">
    <location>
        <begin position="22"/>
        <end position="107"/>
    </location>
</feature>
<evidence type="ECO:0008006" key="4">
    <source>
        <dbReference type="Google" id="ProtNLM"/>
    </source>
</evidence>
<dbReference type="RefSeq" id="WP_149424750.1">
    <property type="nucleotide sequence ID" value="NZ_CP022579.1"/>
</dbReference>
<accession>A0A5C1E508</accession>
<evidence type="ECO:0000313" key="3">
    <source>
        <dbReference type="Proteomes" id="UP000323671"/>
    </source>
</evidence>
<organism evidence="2 3">
    <name type="scientific">Oryzomicrobium terrae</name>
    <dbReference type="NCBI Taxonomy" id="1735038"/>
    <lineage>
        <taxon>Bacteria</taxon>
        <taxon>Pseudomonadati</taxon>
        <taxon>Pseudomonadota</taxon>
        <taxon>Betaproteobacteria</taxon>
        <taxon>Rhodocyclales</taxon>
        <taxon>Rhodocyclaceae</taxon>
        <taxon>Oryzomicrobium</taxon>
    </lineage>
</organism>
<dbReference type="AlphaFoldDB" id="A0A5C1E508"/>
<dbReference type="EMBL" id="CP022579">
    <property type="protein sequence ID" value="QEL63960.1"/>
    <property type="molecule type" value="Genomic_DNA"/>
</dbReference>
<proteinExistence type="predicted"/>
<dbReference type="Proteomes" id="UP000323671">
    <property type="component" value="Chromosome"/>
</dbReference>
<gene>
    <name evidence="2" type="ORF">OTERR_04840</name>
</gene>
<name>A0A5C1E508_9RHOO</name>
<sequence length="107" mass="11662">MRPFALRLCPLMCALMLAACAAEPNDEDIRLAYEHSLQSATGRFVGDQLAQNIKVLAAKKVACQKSAEAPGYVCDFTYRSELPVVGQRDGSAKGRFVKGEQGWLLAE</sequence>
<protein>
    <recommendedName>
        <fullName evidence="4">Lipoprotein</fullName>
    </recommendedName>
</protein>